<dbReference type="EMBL" id="VXLD01000002">
    <property type="protein sequence ID" value="KAB1857955.1"/>
    <property type="molecule type" value="Genomic_DNA"/>
</dbReference>
<organism evidence="8 9">
    <name type="scientific">Acinetobacter tandoii</name>
    <dbReference type="NCBI Taxonomy" id="202954"/>
    <lineage>
        <taxon>Bacteria</taxon>
        <taxon>Pseudomonadati</taxon>
        <taxon>Pseudomonadota</taxon>
        <taxon>Gammaproteobacteria</taxon>
        <taxon>Moraxellales</taxon>
        <taxon>Moraxellaceae</taxon>
        <taxon>Acinetobacter</taxon>
    </lineage>
</organism>
<comment type="similarity">
    <text evidence="2 6">Belongs to the class-I pyridoxal-phosphate-dependent aminotransferase family.</text>
</comment>
<name>A0A5N4WTU5_9GAMM</name>
<evidence type="ECO:0000256" key="5">
    <source>
        <dbReference type="ARBA" id="ARBA00022898"/>
    </source>
</evidence>
<evidence type="ECO:0000256" key="1">
    <source>
        <dbReference type="ARBA" id="ARBA00001933"/>
    </source>
</evidence>
<evidence type="ECO:0000256" key="3">
    <source>
        <dbReference type="ARBA" id="ARBA00022576"/>
    </source>
</evidence>
<keyword evidence="5" id="KW-0663">Pyridoxal phosphate</keyword>
<accession>A0A5N4WTU5</accession>
<dbReference type="Gene3D" id="1.10.20.110">
    <property type="match status" value="1"/>
</dbReference>
<protein>
    <recommendedName>
        <fullName evidence="6">Aminotransferase</fullName>
        <ecNumber evidence="6">2.6.1.-</ecNumber>
    </recommendedName>
</protein>
<dbReference type="Proteomes" id="UP000325788">
    <property type="component" value="Unassembled WGS sequence"/>
</dbReference>
<comment type="cofactor">
    <cofactor evidence="1 6">
        <name>pyridoxal 5'-phosphate</name>
        <dbReference type="ChEBI" id="CHEBI:597326"/>
    </cofactor>
</comment>
<keyword evidence="4 6" id="KW-0808">Transferase</keyword>
<dbReference type="AlphaFoldDB" id="A0A5N4WTU5"/>
<dbReference type="InterPro" id="IPR015421">
    <property type="entry name" value="PyrdxlP-dep_Trfase_major"/>
</dbReference>
<dbReference type="PANTHER" id="PTHR46383">
    <property type="entry name" value="ASPARTATE AMINOTRANSFERASE"/>
    <property type="match status" value="1"/>
</dbReference>
<evidence type="ECO:0000256" key="6">
    <source>
        <dbReference type="RuleBase" id="RU000481"/>
    </source>
</evidence>
<feature type="domain" description="Aminotransferase class I/classII large" evidence="7">
    <location>
        <begin position="174"/>
        <end position="504"/>
    </location>
</feature>
<dbReference type="InterPro" id="IPR004838">
    <property type="entry name" value="NHTrfase_class1_PyrdxlP-BS"/>
</dbReference>
<evidence type="ECO:0000313" key="9">
    <source>
        <dbReference type="Proteomes" id="UP000325788"/>
    </source>
</evidence>
<dbReference type="GO" id="GO:0006531">
    <property type="term" value="P:aspartate metabolic process"/>
    <property type="evidence" value="ECO:0007669"/>
    <property type="project" value="UniProtKB-UniRule"/>
</dbReference>
<dbReference type="Gene3D" id="3.90.1150.10">
    <property type="entry name" value="Aspartate Aminotransferase, domain 1"/>
    <property type="match status" value="1"/>
</dbReference>
<evidence type="ECO:0000259" key="7">
    <source>
        <dbReference type="Pfam" id="PF00155"/>
    </source>
</evidence>
<reference evidence="8 9" key="1">
    <citation type="submission" date="2019-09" db="EMBL/GenBank/DDBJ databases">
        <title>Draft genome sequence of Acinetobacter tandoii W4-4-4 isolated from environmental water sample.</title>
        <authorList>
            <person name="Wee S.K."/>
            <person name="Yan B."/>
            <person name="Mustaffa S.B."/>
            <person name="Yap E.P.H."/>
        </authorList>
    </citation>
    <scope>NUCLEOTIDE SEQUENCE [LARGE SCALE GENOMIC DNA]</scope>
    <source>
        <strain evidence="8 9">W4-4-4</strain>
    </source>
</reference>
<evidence type="ECO:0000256" key="4">
    <source>
        <dbReference type="ARBA" id="ARBA00022679"/>
    </source>
</evidence>
<dbReference type="PANTHER" id="PTHR46383:SF1">
    <property type="entry name" value="ASPARTATE AMINOTRANSFERASE"/>
    <property type="match status" value="1"/>
</dbReference>
<dbReference type="NCBIfam" id="NF006755">
    <property type="entry name" value="PRK09275.1"/>
    <property type="match status" value="1"/>
</dbReference>
<gene>
    <name evidence="8" type="ORF">F4W09_04255</name>
</gene>
<dbReference type="GO" id="GO:0008483">
    <property type="term" value="F:transaminase activity"/>
    <property type="evidence" value="ECO:0007669"/>
    <property type="project" value="UniProtKB-KW"/>
</dbReference>
<dbReference type="PROSITE" id="PS00105">
    <property type="entry name" value="AA_TRANSFER_CLASS_1"/>
    <property type="match status" value="1"/>
</dbReference>
<dbReference type="NCBIfam" id="TIGR03801">
    <property type="entry name" value="asp_4_decarbox"/>
    <property type="match status" value="1"/>
</dbReference>
<evidence type="ECO:0000256" key="2">
    <source>
        <dbReference type="ARBA" id="ARBA00007441"/>
    </source>
</evidence>
<dbReference type="SUPFAM" id="SSF53383">
    <property type="entry name" value="PLP-dependent transferases"/>
    <property type="match status" value="1"/>
</dbReference>
<proteinExistence type="inferred from homology"/>
<dbReference type="InterPro" id="IPR004839">
    <property type="entry name" value="Aminotransferase_I/II_large"/>
</dbReference>
<evidence type="ECO:0000313" key="8">
    <source>
        <dbReference type="EMBL" id="KAB1857955.1"/>
    </source>
</evidence>
<dbReference type="Pfam" id="PF00155">
    <property type="entry name" value="Aminotran_1_2"/>
    <property type="match status" value="1"/>
</dbReference>
<keyword evidence="3 6" id="KW-0032">Aminotransferase</keyword>
<comment type="caution">
    <text evidence="8">The sequence shown here is derived from an EMBL/GenBank/DDBJ whole genome shotgun (WGS) entry which is preliminary data.</text>
</comment>
<dbReference type="InterPro" id="IPR015424">
    <property type="entry name" value="PyrdxlP-dep_Trfase"/>
</dbReference>
<keyword evidence="8" id="KW-0456">Lyase</keyword>
<dbReference type="InterPro" id="IPR022518">
    <property type="entry name" value="Aspartate_4-decarboxylase"/>
</dbReference>
<dbReference type="CDD" id="cd00609">
    <property type="entry name" value="AAT_like"/>
    <property type="match status" value="1"/>
</dbReference>
<dbReference type="GO" id="GO:0030170">
    <property type="term" value="F:pyridoxal phosphate binding"/>
    <property type="evidence" value="ECO:0007669"/>
    <property type="project" value="InterPro"/>
</dbReference>
<dbReference type="GO" id="GO:0047688">
    <property type="term" value="F:aspartate 4-decarboxylase activity"/>
    <property type="evidence" value="ECO:0007669"/>
    <property type="project" value="UniProtKB-UniRule"/>
</dbReference>
<dbReference type="EC" id="2.6.1.-" evidence="6"/>
<dbReference type="InterPro" id="IPR015422">
    <property type="entry name" value="PyrdxlP-dep_Trfase_small"/>
</dbReference>
<dbReference type="Gene3D" id="3.40.640.10">
    <property type="entry name" value="Type I PLP-dependent aspartate aminotransferase-like (Major domain)"/>
    <property type="match status" value="1"/>
</dbReference>
<sequence length="534" mass="59846">MGNVDYSKYAKLSPFELKDELIALALSHTDRMMLNAGRGNPNFLATVPRRAFFQLGLFSATESEFSFSYMPEGLGGFPRAEGLQSRFDHFVLENRDKPGVVFLGKAISYVRDQLGLDPDAFLLEMVEGILGCNYPVPDRMLKVSEKIIKEYVLREMGVQGMPQEGLDLFAVEGGTAAMAYIFNSLKENKIISTGDRIAIGSPIFTPYLEIPKLNDYQLEEVLIEADANLGWQYPESELRKLEDPSIKAFFLVNPSNPPSVKMSDEGLAILADIVKKRPDLIILTDDVYGTFADNFKSLFAICPDNTILVYSFSKYFGATGWRLGVIALSNNNILDKKIANLSKKDKLELEERYSSLTTDPSSIKFIDRLVADSRNVALNHTAGLSTPQQVQMVLFALFNMMDSRQSYKKAVKSVVRERDATLYRQLGVEIPQDPNSVNYYTLVNLEKTARTLYGDEFAEWIMKNKNPTELLFRVADETSVVLLPGSGFGVQHPSARASLANLNEFQYAAIGTSLRKFAEEAYEEFKKANKKKAK</sequence>
<dbReference type="RefSeq" id="WP_151504128.1">
    <property type="nucleotide sequence ID" value="NZ_VXLD01000002.1"/>
</dbReference>
<dbReference type="InterPro" id="IPR050596">
    <property type="entry name" value="AspAT/PAT-like"/>
</dbReference>